<evidence type="ECO:0000256" key="7">
    <source>
        <dbReference type="SAM" id="Phobius"/>
    </source>
</evidence>
<name>A0ABU0FPJ2_9BACI</name>
<keyword evidence="5 7" id="KW-1133">Transmembrane helix</keyword>
<evidence type="ECO:0000256" key="4">
    <source>
        <dbReference type="ARBA" id="ARBA00022692"/>
    </source>
</evidence>
<evidence type="ECO:0000256" key="5">
    <source>
        <dbReference type="ARBA" id="ARBA00022989"/>
    </source>
</evidence>
<keyword evidence="9" id="KW-1185">Reference proteome</keyword>
<evidence type="ECO:0000313" key="8">
    <source>
        <dbReference type="EMBL" id="MDQ0411830.1"/>
    </source>
</evidence>
<evidence type="ECO:0000313" key="9">
    <source>
        <dbReference type="Proteomes" id="UP001242313"/>
    </source>
</evidence>
<comment type="subcellular location">
    <subcellularLocation>
        <location evidence="1">Cell membrane</location>
        <topology evidence="1">Multi-pass membrane protein</topology>
    </subcellularLocation>
</comment>
<accession>A0ABU0FPJ2</accession>
<proteinExistence type="inferred from homology"/>
<evidence type="ECO:0000256" key="3">
    <source>
        <dbReference type="ARBA" id="ARBA00022475"/>
    </source>
</evidence>
<keyword evidence="6 7" id="KW-0472">Membrane</keyword>
<protein>
    <submittedName>
        <fullName evidence="8">Membrane protein</fullName>
    </submittedName>
</protein>
<feature type="transmembrane region" description="Helical" evidence="7">
    <location>
        <begin position="112"/>
        <end position="129"/>
    </location>
</feature>
<dbReference type="Proteomes" id="UP001242313">
    <property type="component" value="Unassembled WGS sequence"/>
</dbReference>
<feature type="transmembrane region" description="Helical" evidence="7">
    <location>
        <begin position="44"/>
        <end position="65"/>
    </location>
</feature>
<dbReference type="EMBL" id="JAUSUN010000001">
    <property type="protein sequence ID" value="MDQ0411830.1"/>
    <property type="molecule type" value="Genomic_DNA"/>
</dbReference>
<comment type="similarity">
    <text evidence="2">Belongs to the UPF0719 family.</text>
</comment>
<dbReference type="PANTHER" id="PTHR40043:SF1">
    <property type="entry name" value="UPF0719 INNER MEMBRANE PROTEIN YJFL"/>
    <property type="match status" value="1"/>
</dbReference>
<evidence type="ECO:0000256" key="1">
    <source>
        <dbReference type="ARBA" id="ARBA00004651"/>
    </source>
</evidence>
<gene>
    <name evidence="8" type="ORF">J2S25_000008</name>
</gene>
<evidence type="ECO:0000256" key="6">
    <source>
        <dbReference type="ARBA" id="ARBA00023136"/>
    </source>
</evidence>
<feature type="transmembrane region" description="Helical" evidence="7">
    <location>
        <begin position="12"/>
        <end position="32"/>
    </location>
</feature>
<dbReference type="InterPro" id="IPR007140">
    <property type="entry name" value="DUF350"/>
</dbReference>
<organism evidence="8 9">
    <name type="scientific">Mesobacillus stamsii</name>
    <dbReference type="NCBI Taxonomy" id="225347"/>
    <lineage>
        <taxon>Bacteria</taxon>
        <taxon>Bacillati</taxon>
        <taxon>Bacillota</taxon>
        <taxon>Bacilli</taxon>
        <taxon>Bacillales</taxon>
        <taxon>Bacillaceae</taxon>
        <taxon>Mesobacillus</taxon>
    </lineage>
</organism>
<dbReference type="RefSeq" id="WP_241768515.1">
    <property type="nucleotide sequence ID" value="NZ_JAUSUN010000001.1"/>
</dbReference>
<sequence length="134" mass="14356">MMNNLYLNFASYLGLGLLMLTAGVGLFVLATPKIKEFELIGKRNVAAALSLGGKMLGLAIVLGAAAEYSISLLDMAIWGSIGIFTQILVFFVAEMATIRFSLQTAIEEDNRSVGVILFSLSLAVGWIVSKSLSY</sequence>
<keyword evidence="4 7" id="KW-0812">Transmembrane</keyword>
<evidence type="ECO:0000256" key="2">
    <source>
        <dbReference type="ARBA" id="ARBA00005779"/>
    </source>
</evidence>
<dbReference type="Pfam" id="PF03994">
    <property type="entry name" value="DUF350"/>
    <property type="match status" value="1"/>
</dbReference>
<comment type="caution">
    <text evidence="8">The sequence shown here is derived from an EMBL/GenBank/DDBJ whole genome shotgun (WGS) entry which is preliminary data.</text>
</comment>
<feature type="transmembrane region" description="Helical" evidence="7">
    <location>
        <begin position="77"/>
        <end position="100"/>
    </location>
</feature>
<dbReference type="PANTHER" id="PTHR40043">
    <property type="entry name" value="UPF0719 INNER MEMBRANE PROTEIN YJFL"/>
    <property type="match status" value="1"/>
</dbReference>
<reference evidence="8 9" key="1">
    <citation type="submission" date="2023-07" db="EMBL/GenBank/DDBJ databases">
        <title>Genomic Encyclopedia of Type Strains, Phase IV (KMG-IV): sequencing the most valuable type-strain genomes for metagenomic binning, comparative biology and taxonomic classification.</title>
        <authorList>
            <person name="Goeker M."/>
        </authorList>
    </citation>
    <scope>NUCLEOTIDE SEQUENCE [LARGE SCALE GENOMIC DNA]</scope>
    <source>
        <strain evidence="8 9">DSM 19598</strain>
    </source>
</reference>
<keyword evidence="3" id="KW-1003">Cell membrane</keyword>